<organism evidence="1 2">
    <name type="scientific">Aspergillus homomorphus (strain CBS 101889)</name>
    <dbReference type="NCBI Taxonomy" id="1450537"/>
    <lineage>
        <taxon>Eukaryota</taxon>
        <taxon>Fungi</taxon>
        <taxon>Dikarya</taxon>
        <taxon>Ascomycota</taxon>
        <taxon>Pezizomycotina</taxon>
        <taxon>Eurotiomycetes</taxon>
        <taxon>Eurotiomycetidae</taxon>
        <taxon>Eurotiales</taxon>
        <taxon>Aspergillaceae</taxon>
        <taxon>Aspergillus</taxon>
        <taxon>Aspergillus subgen. Circumdati</taxon>
    </lineage>
</organism>
<gene>
    <name evidence="1" type="ORF">BO97DRAFT_270950</name>
</gene>
<evidence type="ECO:0000313" key="1">
    <source>
        <dbReference type="EMBL" id="RAL14471.1"/>
    </source>
</evidence>
<proteinExistence type="predicted"/>
<protein>
    <submittedName>
        <fullName evidence="1">Uncharacterized protein</fullName>
    </submittedName>
</protein>
<dbReference type="GeneID" id="37195271"/>
<dbReference type="EMBL" id="KZ824274">
    <property type="protein sequence ID" value="RAL14471.1"/>
    <property type="molecule type" value="Genomic_DNA"/>
</dbReference>
<keyword evidence="2" id="KW-1185">Reference proteome</keyword>
<accession>A0A395I2R4</accession>
<dbReference type="RefSeq" id="XP_025553625.1">
    <property type="nucleotide sequence ID" value="XM_025690982.1"/>
</dbReference>
<reference evidence="1 2" key="1">
    <citation type="submission" date="2018-02" db="EMBL/GenBank/DDBJ databases">
        <title>The genomes of Aspergillus section Nigri reveals drivers in fungal speciation.</title>
        <authorList>
            <consortium name="DOE Joint Genome Institute"/>
            <person name="Vesth T.C."/>
            <person name="Nybo J."/>
            <person name="Theobald S."/>
            <person name="Brandl J."/>
            <person name="Frisvad J.C."/>
            <person name="Nielsen K.F."/>
            <person name="Lyhne E.K."/>
            <person name="Kogle M.E."/>
            <person name="Kuo A."/>
            <person name="Riley R."/>
            <person name="Clum A."/>
            <person name="Nolan M."/>
            <person name="Lipzen A."/>
            <person name="Salamov A."/>
            <person name="Henrissat B."/>
            <person name="Wiebenga A."/>
            <person name="De vries R.P."/>
            <person name="Grigoriev I.V."/>
            <person name="Mortensen U.H."/>
            <person name="Andersen M.R."/>
            <person name="Baker S.E."/>
        </authorList>
    </citation>
    <scope>NUCLEOTIDE SEQUENCE [LARGE SCALE GENOMIC DNA]</scope>
    <source>
        <strain evidence="1 2">CBS 101889</strain>
    </source>
</reference>
<dbReference type="AlphaFoldDB" id="A0A395I2R4"/>
<evidence type="ECO:0000313" key="2">
    <source>
        <dbReference type="Proteomes" id="UP000248961"/>
    </source>
</evidence>
<name>A0A395I2R4_ASPHC</name>
<sequence length="150" mass="17021">MNCRTKAPFRQSRVYTQAWLEDGTKIRTSEEPRSAFARSSRYARAHLVAQILRARNFRWSKGQMSYLSPPQRNRTEKNASTHLAWAVGDSPLPNLRQAGVKPPYTGSHLALAWPLTFFSRPDVACPKPPGVRGGLNYTRPRSIPACYYTE</sequence>
<dbReference type="VEuPathDB" id="FungiDB:BO97DRAFT_270950"/>
<dbReference type="Proteomes" id="UP000248961">
    <property type="component" value="Unassembled WGS sequence"/>
</dbReference>